<organism evidence="2 3">
    <name type="scientific">Aspergillus leporis</name>
    <dbReference type="NCBI Taxonomy" id="41062"/>
    <lineage>
        <taxon>Eukaryota</taxon>
        <taxon>Fungi</taxon>
        <taxon>Dikarya</taxon>
        <taxon>Ascomycota</taxon>
        <taxon>Pezizomycotina</taxon>
        <taxon>Eurotiomycetes</taxon>
        <taxon>Eurotiomycetidae</taxon>
        <taxon>Eurotiales</taxon>
        <taxon>Aspergillaceae</taxon>
        <taxon>Aspergillus</taxon>
        <taxon>Aspergillus subgen. Circumdati</taxon>
    </lineage>
</organism>
<dbReference type="SUPFAM" id="SSF55729">
    <property type="entry name" value="Acyl-CoA N-acyltransferases (Nat)"/>
    <property type="match status" value="1"/>
</dbReference>
<sequence>MAEKTFTTPDAAGIVGRAFFFVIIRADDPSERIIGDIGINTLDPAPSVGFVIHPEFWGRGDAKEAVAAVVRAWWGLPRKGDPDIQIRKLFAACNMANEGRIRVLSKNGFRVYMKWRGMWWL</sequence>
<dbReference type="GO" id="GO:0016747">
    <property type="term" value="F:acyltransferase activity, transferring groups other than amino-acyl groups"/>
    <property type="evidence" value="ECO:0007669"/>
    <property type="project" value="InterPro"/>
</dbReference>
<dbReference type="Gene3D" id="3.40.630.30">
    <property type="match status" value="1"/>
</dbReference>
<dbReference type="EMBL" id="ML732366">
    <property type="protein sequence ID" value="KAB8068930.1"/>
    <property type="molecule type" value="Genomic_DNA"/>
</dbReference>
<dbReference type="OrthoDB" id="630895at2759"/>
<evidence type="ECO:0000259" key="1">
    <source>
        <dbReference type="Pfam" id="PF13302"/>
    </source>
</evidence>
<name>A0A5N5WP02_9EURO</name>
<dbReference type="Pfam" id="PF13302">
    <property type="entry name" value="Acetyltransf_3"/>
    <property type="match status" value="1"/>
</dbReference>
<dbReference type="PANTHER" id="PTHR43792">
    <property type="entry name" value="GNAT FAMILY, PUTATIVE (AFU_ORTHOLOGUE AFUA_3G00765)-RELATED-RELATED"/>
    <property type="match status" value="1"/>
</dbReference>
<keyword evidence="3" id="KW-1185">Reference proteome</keyword>
<protein>
    <submittedName>
        <fullName evidence="2">GNAT domain-containing protein</fullName>
    </submittedName>
</protein>
<dbReference type="PANTHER" id="PTHR43792:SF1">
    <property type="entry name" value="N-ACETYLTRANSFERASE DOMAIN-CONTAINING PROTEIN"/>
    <property type="match status" value="1"/>
</dbReference>
<dbReference type="AlphaFoldDB" id="A0A5N5WP02"/>
<dbReference type="InterPro" id="IPR000182">
    <property type="entry name" value="GNAT_dom"/>
</dbReference>
<dbReference type="InterPro" id="IPR016181">
    <property type="entry name" value="Acyl_CoA_acyltransferase"/>
</dbReference>
<evidence type="ECO:0000313" key="3">
    <source>
        <dbReference type="Proteomes" id="UP000326565"/>
    </source>
</evidence>
<gene>
    <name evidence="2" type="ORF">BDV29DRAFT_183745</name>
</gene>
<accession>A0A5N5WP02</accession>
<dbReference type="InterPro" id="IPR051531">
    <property type="entry name" value="N-acetyltransferase"/>
</dbReference>
<dbReference type="Proteomes" id="UP000326565">
    <property type="component" value="Unassembled WGS sequence"/>
</dbReference>
<reference evidence="2 3" key="1">
    <citation type="submission" date="2019-04" db="EMBL/GenBank/DDBJ databases">
        <title>Friends and foes A comparative genomics study of 23 Aspergillus species from section Flavi.</title>
        <authorList>
            <consortium name="DOE Joint Genome Institute"/>
            <person name="Kjaerbolling I."/>
            <person name="Vesth T."/>
            <person name="Frisvad J.C."/>
            <person name="Nybo J.L."/>
            <person name="Theobald S."/>
            <person name="Kildgaard S."/>
            <person name="Isbrandt T."/>
            <person name="Kuo A."/>
            <person name="Sato A."/>
            <person name="Lyhne E.K."/>
            <person name="Kogle M.E."/>
            <person name="Wiebenga A."/>
            <person name="Kun R.S."/>
            <person name="Lubbers R.J."/>
            <person name="Makela M.R."/>
            <person name="Barry K."/>
            <person name="Chovatia M."/>
            <person name="Clum A."/>
            <person name="Daum C."/>
            <person name="Haridas S."/>
            <person name="He G."/>
            <person name="LaButti K."/>
            <person name="Lipzen A."/>
            <person name="Mondo S."/>
            <person name="Riley R."/>
            <person name="Salamov A."/>
            <person name="Simmons B.A."/>
            <person name="Magnuson J.K."/>
            <person name="Henrissat B."/>
            <person name="Mortensen U.H."/>
            <person name="Larsen T.O."/>
            <person name="Devries R.P."/>
            <person name="Grigoriev I.V."/>
            <person name="Machida M."/>
            <person name="Baker S.E."/>
            <person name="Andersen M.R."/>
        </authorList>
    </citation>
    <scope>NUCLEOTIDE SEQUENCE [LARGE SCALE GENOMIC DNA]</scope>
    <source>
        <strain evidence="2 3">CBS 151.66</strain>
    </source>
</reference>
<evidence type="ECO:0000313" key="2">
    <source>
        <dbReference type="EMBL" id="KAB8068930.1"/>
    </source>
</evidence>
<proteinExistence type="predicted"/>
<feature type="domain" description="N-acetyltransferase" evidence="1">
    <location>
        <begin position="16"/>
        <end position="110"/>
    </location>
</feature>